<dbReference type="InterPro" id="IPR033797">
    <property type="entry name" value="LodA"/>
</dbReference>
<dbReference type="EMBL" id="CP071793">
    <property type="protein sequence ID" value="QTD49319.1"/>
    <property type="molecule type" value="Genomic_DNA"/>
</dbReference>
<dbReference type="InterPro" id="IPR041168">
    <property type="entry name" value="LodA_N"/>
</dbReference>
<evidence type="ECO:0000313" key="3">
    <source>
        <dbReference type="EMBL" id="QTD49319.1"/>
    </source>
</evidence>
<dbReference type="GO" id="GO:0033736">
    <property type="term" value="F:L-lysine 6-oxidase activity"/>
    <property type="evidence" value="ECO:0007669"/>
    <property type="project" value="InterPro"/>
</dbReference>
<feature type="domain" description="L-lysine epsilon oxidase C-terminal" evidence="2">
    <location>
        <begin position="420"/>
        <end position="560"/>
    </location>
</feature>
<dbReference type="Proteomes" id="UP000663929">
    <property type="component" value="Chromosome"/>
</dbReference>
<evidence type="ECO:0000259" key="2">
    <source>
        <dbReference type="Pfam" id="PF18417"/>
    </source>
</evidence>
<evidence type="ECO:0000313" key="4">
    <source>
        <dbReference type="Proteomes" id="UP000663929"/>
    </source>
</evidence>
<sequence>MTQVFRIHPAIGFARVGNSEEYYLQPETIAGLPVPDGLPPTSGGLPIKAGTEDTPITSDDVRDRFGQLKRQAARFRVFEYDLEKTPERYPNHGGRELELGKTKVDGKNVVDIVWTVHTANKKANNYVLENPELKPFEQMIDGYAQGALPPIRNPQEGDDLNNPARIRRLVIDPGPRAIKGCSAPKVDLDRTTPASYGCGAEIVTKYDYPKSFPGDSFNRLYAPDGEIDTLGQIETDEQGRLIFAPAYGRANSWTRGDAPGPLTEPVDNDGWFDDTCDGPVRAVLVLEDGSTVDTVGAWVISTDPGYAPQTLNVVSLWDDIYDTWVRKLQLAPEIYDTRFNKKYQPDFAEHIYPIFRAAALQRWNTNLPELAIRSHDAVGAISADDHPAQTILGGLGFIRNPNISSQNVVGAPLMPLSLGDQGKPFLSPSFTQYFFLEQWNAGTFKKGGYTLGKGEALDRAVLMNCLGGRFSPGIDMTFIVRQPGLYITHWNCSGVGPFRINGKHFDYAAVQPSQPLLTEGWVPCHTPLGPHIEPGDTSKFMSIPWHTDYNSCAVHQTDPNPDDSTTVYWSWPAQRPVAVYVAAEASGDALGPQRFSVRGPGTFTDNPAQEGRYQEYLDFVENWPKVGMIMTGSQITTGTYDPEHFLEVESLLDAPGVQPWPQNAKPDDDD</sequence>
<protein>
    <submittedName>
        <fullName evidence="3">LodA/GoxA family CTQ-dependent oxidase</fullName>
    </submittedName>
</protein>
<keyword evidence="4" id="KW-1185">Reference proteome</keyword>
<dbReference type="RefSeq" id="WP_237378956.1">
    <property type="nucleotide sequence ID" value="NZ_CP071793.1"/>
</dbReference>
<evidence type="ECO:0000259" key="1">
    <source>
        <dbReference type="Pfam" id="PF17990"/>
    </source>
</evidence>
<feature type="domain" description="L-Lysine epsilon oxidase N-terminal" evidence="1">
    <location>
        <begin position="8"/>
        <end position="300"/>
    </location>
</feature>
<organism evidence="3 4">
    <name type="scientific">Sulfidibacter corallicola</name>
    <dbReference type="NCBI Taxonomy" id="2818388"/>
    <lineage>
        <taxon>Bacteria</taxon>
        <taxon>Pseudomonadati</taxon>
        <taxon>Acidobacteriota</taxon>
        <taxon>Holophagae</taxon>
        <taxon>Acanthopleuribacterales</taxon>
        <taxon>Acanthopleuribacteraceae</taxon>
        <taxon>Sulfidibacter</taxon>
    </lineage>
</organism>
<name>A0A8A4TGX4_SULCO</name>
<dbReference type="CDD" id="cd14732">
    <property type="entry name" value="LodA"/>
    <property type="match status" value="1"/>
</dbReference>
<dbReference type="Pfam" id="PF17990">
    <property type="entry name" value="LodA_N"/>
    <property type="match status" value="1"/>
</dbReference>
<dbReference type="AlphaFoldDB" id="A0A8A4TGX4"/>
<dbReference type="GO" id="GO:1900191">
    <property type="term" value="P:negative regulation of single-species biofilm formation"/>
    <property type="evidence" value="ECO:0007669"/>
    <property type="project" value="InterPro"/>
</dbReference>
<dbReference type="KEGG" id="scor:J3U87_27350"/>
<dbReference type="InterPro" id="IPR041173">
    <property type="entry name" value="LodA_C"/>
</dbReference>
<dbReference type="Pfam" id="PF18417">
    <property type="entry name" value="LodA_C"/>
    <property type="match status" value="1"/>
</dbReference>
<gene>
    <name evidence="3" type="ORF">J3U87_27350</name>
</gene>
<dbReference type="GO" id="GO:0031640">
    <property type="term" value="P:killing of cells of another organism"/>
    <property type="evidence" value="ECO:0007669"/>
    <property type="project" value="InterPro"/>
</dbReference>
<reference evidence="3" key="1">
    <citation type="submission" date="2021-03" db="EMBL/GenBank/DDBJ databases">
        <title>Acanthopleuribacteraceae sp. M133.</title>
        <authorList>
            <person name="Wang G."/>
        </authorList>
    </citation>
    <scope>NUCLEOTIDE SEQUENCE</scope>
    <source>
        <strain evidence="3">M133</strain>
    </source>
</reference>
<proteinExistence type="predicted"/>
<accession>A0A8A4TGX4</accession>